<sequence length="66" mass="6870">MKTLELNGYLAGVNARKAKLAPEGAVLAVESCRNGGARRTAGKRSALKSADARAQAAKVQPVLSNY</sequence>
<proteinExistence type="predicted"/>
<name>A0A845B5C8_9SPHN</name>
<evidence type="ECO:0000313" key="2">
    <source>
        <dbReference type="Proteomes" id="UP000431922"/>
    </source>
</evidence>
<reference evidence="1 2" key="1">
    <citation type="submission" date="2019-12" db="EMBL/GenBank/DDBJ databases">
        <title>Genomic-based taxomic classification of the family Erythrobacteraceae.</title>
        <authorList>
            <person name="Xu L."/>
        </authorList>
    </citation>
    <scope>NUCLEOTIDE SEQUENCE [LARGE SCALE GENOMIC DNA]</scope>
    <source>
        <strain evidence="1 2">KCTC 42453</strain>
    </source>
</reference>
<gene>
    <name evidence="1" type="ORF">GRI65_12945</name>
</gene>
<keyword evidence="2" id="KW-1185">Reference proteome</keyword>
<comment type="caution">
    <text evidence="1">The sequence shown here is derived from an EMBL/GenBank/DDBJ whole genome shotgun (WGS) entry which is preliminary data.</text>
</comment>
<protein>
    <submittedName>
        <fullName evidence="1">Uncharacterized protein</fullName>
    </submittedName>
</protein>
<dbReference type="EMBL" id="WTYL01000003">
    <property type="protein sequence ID" value="MXP45356.1"/>
    <property type="molecule type" value="Genomic_DNA"/>
</dbReference>
<dbReference type="RefSeq" id="WP_160756965.1">
    <property type="nucleotide sequence ID" value="NZ_WTYL01000003.1"/>
</dbReference>
<organism evidence="1 2">
    <name type="scientific">Allopontixanthobacter sediminis</name>
    <dbReference type="NCBI Taxonomy" id="1689985"/>
    <lineage>
        <taxon>Bacteria</taxon>
        <taxon>Pseudomonadati</taxon>
        <taxon>Pseudomonadota</taxon>
        <taxon>Alphaproteobacteria</taxon>
        <taxon>Sphingomonadales</taxon>
        <taxon>Erythrobacteraceae</taxon>
        <taxon>Allopontixanthobacter</taxon>
    </lineage>
</organism>
<dbReference type="OrthoDB" id="7433257at2"/>
<accession>A0A845B5C8</accession>
<dbReference type="AlphaFoldDB" id="A0A845B5C8"/>
<evidence type="ECO:0000313" key="1">
    <source>
        <dbReference type="EMBL" id="MXP45356.1"/>
    </source>
</evidence>
<dbReference type="Proteomes" id="UP000431922">
    <property type="component" value="Unassembled WGS sequence"/>
</dbReference>